<evidence type="ECO:0000313" key="3">
    <source>
        <dbReference type="EMBL" id="PYE74267.1"/>
    </source>
</evidence>
<dbReference type="EMBL" id="QJTC01000027">
    <property type="protein sequence ID" value="PYE74267.1"/>
    <property type="molecule type" value="Genomic_DNA"/>
</dbReference>
<dbReference type="Proteomes" id="UP000247540">
    <property type="component" value="Unassembled WGS sequence"/>
</dbReference>
<protein>
    <recommendedName>
        <fullName evidence="5">PsiF repeat-containing protein</fullName>
    </recommendedName>
</protein>
<keyword evidence="4" id="KW-1185">Reference proteome</keyword>
<evidence type="ECO:0000313" key="4">
    <source>
        <dbReference type="Proteomes" id="UP000247540"/>
    </source>
</evidence>
<feature type="compositionally biased region" description="Low complexity" evidence="1">
    <location>
        <begin position="99"/>
        <end position="112"/>
    </location>
</feature>
<feature type="compositionally biased region" description="Polar residues" evidence="1">
    <location>
        <begin position="68"/>
        <end position="78"/>
    </location>
</feature>
<evidence type="ECO:0000256" key="1">
    <source>
        <dbReference type="SAM" id="MobiDB-lite"/>
    </source>
</evidence>
<sequence length="129" mass="12684">MKSIVSCIVRATGIALLSSTVWLGAAQAQTPSAPVEAGCTPAGAQSDPAACRREGGAAKQEAARGGLTSPSTPEQGRNGTDRCGSLPAGERADCMKRMGASGAAGTTTRSGSVGSGGIIRETVTPVPAK</sequence>
<dbReference type="AlphaFoldDB" id="A0A318SI32"/>
<gene>
    <name evidence="3" type="ORF">DFQ15_12725</name>
</gene>
<accession>A0A318SI32</accession>
<name>A0A318SI32_9BURK</name>
<proteinExistence type="predicted"/>
<keyword evidence="2" id="KW-0732">Signal</keyword>
<evidence type="ECO:0008006" key="5">
    <source>
        <dbReference type="Google" id="ProtNLM"/>
    </source>
</evidence>
<feature type="chain" id="PRO_5016267312" description="PsiF repeat-containing protein" evidence="2">
    <location>
        <begin position="29"/>
        <end position="129"/>
    </location>
</feature>
<evidence type="ECO:0000256" key="2">
    <source>
        <dbReference type="SAM" id="SignalP"/>
    </source>
</evidence>
<organism evidence="3 4">
    <name type="scientific">Xylophilus ampelinus</name>
    <dbReference type="NCBI Taxonomy" id="54067"/>
    <lineage>
        <taxon>Bacteria</taxon>
        <taxon>Pseudomonadati</taxon>
        <taxon>Pseudomonadota</taxon>
        <taxon>Betaproteobacteria</taxon>
        <taxon>Burkholderiales</taxon>
        <taxon>Xylophilus</taxon>
    </lineage>
</organism>
<feature type="region of interest" description="Disordered" evidence="1">
    <location>
        <begin position="26"/>
        <end position="129"/>
    </location>
</feature>
<dbReference type="RefSeq" id="WP_110466732.1">
    <property type="nucleotide sequence ID" value="NZ_JAMOFZ010000026.1"/>
</dbReference>
<comment type="caution">
    <text evidence="3">The sequence shown here is derived from an EMBL/GenBank/DDBJ whole genome shotgun (WGS) entry which is preliminary data.</text>
</comment>
<dbReference type="OrthoDB" id="8780961at2"/>
<feature type="signal peptide" evidence="2">
    <location>
        <begin position="1"/>
        <end position="28"/>
    </location>
</feature>
<reference evidence="3 4" key="1">
    <citation type="submission" date="2018-06" db="EMBL/GenBank/DDBJ databases">
        <title>Genomic Encyclopedia of Type Strains, Phase III (KMG-III): the genomes of soil and plant-associated and newly described type strains.</title>
        <authorList>
            <person name="Whitman W."/>
        </authorList>
    </citation>
    <scope>NUCLEOTIDE SEQUENCE [LARGE SCALE GENOMIC DNA]</scope>
    <source>
        <strain evidence="3 4">CECT 7646</strain>
    </source>
</reference>